<dbReference type="OrthoDB" id="9823030at2"/>
<dbReference type="RefSeq" id="WP_104850560.1">
    <property type="nucleotide sequence ID" value="NZ_PKOZ01000014.1"/>
</dbReference>
<name>A0A2S7MWH2_9BACI</name>
<evidence type="ECO:0000313" key="2">
    <source>
        <dbReference type="Proteomes" id="UP000239663"/>
    </source>
</evidence>
<proteinExistence type="predicted"/>
<dbReference type="AlphaFoldDB" id="A0A2S7MWH2"/>
<gene>
    <name evidence="1" type="ORF">CYL18_16240</name>
</gene>
<keyword evidence="2" id="KW-1185">Reference proteome</keyword>
<organism evidence="1 2">
    <name type="scientific">Pradoshia eiseniae</name>
    <dbReference type="NCBI Taxonomy" id="2064768"/>
    <lineage>
        <taxon>Bacteria</taxon>
        <taxon>Bacillati</taxon>
        <taxon>Bacillota</taxon>
        <taxon>Bacilli</taxon>
        <taxon>Bacillales</taxon>
        <taxon>Bacillaceae</taxon>
        <taxon>Pradoshia</taxon>
    </lineage>
</organism>
<evidence type="ECO:0000313" key="1">
    <source>
        <dbReference type="EMBL" id="PQD94123.1"/>
    </source>
</evidence>
<dbReference type="Proteomes" id="UP000239663">
    <property type="component" value="Unassembled WGS sequence"/>
</dbReference>
<reference evidence="1 2" key="1">
    <citation type="submission" date="2017-12" db="EMBL/GenBank/DDBJ databases">
        <title>Taxonomic description and draft genome of Pradoshia cofamensis Gen. nov., sp. nov., a thermotolerant bacillale isolated from anterior gut of earthworm Eisenia fetida.</title>
        <authorList>
            <person name="Saha T."/>
            <person name="Chakraborty R."/>
        </authorList>
    </citation>
    <scope>NUCLEOTIDE SEQUENCE [LARGE SCALE GENOMIC DNA]</scope>
    <source>
        <strain evidence="1 2">EAG3</strain>
    </source>
</reference>
<sequence>MKEFFEQYRRPGEEYQSPGYAFKNEGKIYHMGIYVKNGEGVGYALYADSPLSEEEKLKAIKYIGGMLVSFTRVKRTFEKQARVETSYMKRAKKAIRKWAVTDGEKKMAARYEEFFEVILSARQRFLDDCKKVSKLQQGMFEQGYFEIKDKEYLDALLLDIDATLYILIKRQYDDFEENKALLKYIENKRNRLGFFKYRLLKTNLSMSTLDEMYENIQESLSTFDSKYSHLPSVLANIEHEGLRSNFARTLVKRDKEIVRQTIEKLRN</sequence>
<protein>
    <submittedName>
        <fullName evidence="1">Uncharacterized protein</fullName>
    </submittedName>
</protein>
<dbReference type="EMBL" id="PKOZ01000014">
    <property type="protein sequence ID" value="PQD94123.1"/>
    <property type="molecule type" value="Genomic_DNA"/>
</dbReference>
<comment type="caution">
    <text evidence="1">The sequence shown here is derived from an EMBL/GenBank/DDBJ whole genome shotgun (WGS) entry which is preliminary data.</text>
</comment>
<accession>A0A2S7MWH2</accession>